<dbReference type="SUPFAM" id="SSF54211">
    <property type="entry name" value="Ribosomal protein S5 domain 2-like"/>
    <property type="match status" value="2"/>
</dbReference>
<dbReference type="Gene3D" id="3.30.1700.10">
    <property type="entry name" value="lpxc deacetylase, domain 2"/>
    <property type="match status" value="1"/>
</dbReference>
<keyword evidence="14" id="KW-1185">Reference proteome</keyword>
<dbReference type="HAMAP" id="MF_00388">
    <property type="entry name" value="LpxC"/>
    <property type="match status" value="1"/>
</dbReference>
<evidence type="ECO:0000256" key="11">
    <source>
        <dbReference type="ARBA" id="ARBA00024535"/>
    </source>
</evidence>
<dbReference type="EC" id="3.5.1.108" evidence="4 12"/>
<evidence type="ECO:0000256" key="4">
    <source>
        <dbReference type="ARBA" id="ARBA00012745"/>
    </source>
</evidence>
<gene>
    <name evidence="12" type="primary">lpxC</name>
    <name evidence="13" type="ORF">SAMN05216200_102151</name>
</gene>
<dbReference type="PANTHER" id="PTHR33694">
    <property type="entry name" value="UDP-3-O-ACYL-N-ACETYLGLUCOSAMINE DEACETYLASE 1, MITOCHONDRIAL-RELATED"/>
    <property type="match status" value="1"/>
</dbReference>
<keyword evidence="7 12" id="KW-0479">Metal-binding</keyword>
<dbReference type="GO" id="GO:0016020">
    <property type="term" value="C:membrane"/>
    <property type="evidence" value="ECO:0007669"/>
    <property type="project" value="GOC"/>
</dbReference>
<dbReference type="Gene3D" id="3.30.230.20">
    <property type="entry name" value="lpxc deacetylase, domain 1"/>
    <property type="match status" value="1"/>
</dbReference>
<evidence type="ECO:0000256" key="8">
    <source>
        <dbReference type="ARBA" id="ARBA00022801"/>
    </source>
</evidence>
<dbReference type="InterPro" id="IPR020568">
    <property type="entry name" value="Ribosomal_Su5_D2-typ_SF"/>
</dbReference>
<dbReference type="GO" id="GO:0046872">
    <property type="term" value="F:metal ion binding"/>
    <property type="evidence" value="ECO:0007669"/>
    <property type="project" value="UniProtKB-KW"/>
</dbReference>
<evidence type="ECO:0000256" key="9">
    <source>
        <dbReference type="ARBA" id="ARBA00022833"/>
    </source>
</evidence>
<comment type="function">
    <text evidence="2 12">Catalyzes the hydrolysis of UDP-3-O-myristoyl-N-acetylglucosamine to form UDP-3-O-myristoylglucosamine and acetate, the committed step in lipid A biosynthesis.</text>
</comment>
<dbReference type="InterPro" id="IPR004463">
    <property type="entry name" value="UDP-acyl_GlcNac_deAcase"/>
</dbReference>
<dbReference type="Pfam" id="PF03331">
    <property type="entry name" value="LpxC"/>
    <property type="match status" value="1"/>
</dbReference>
<evidence type="ECO:0000256" key="3">
    <source>
        <dbReference type="ARBA" id="ARBA00005002"/>
    </source>
</evidence>
<accession>A0A1M7SAU2</accession>
<dbReference type="STRING" id="1189325.SAMN04488119_103357"/>
<evidence type="ECO:0000256" key="6">
    <source>
        <dbReference type="ARBA" id="ARBA00022556"/>
    </source>
</evidence>
<keyword evidence="5 12" id="KW-0444">Lipid biosynthesis</keyword>
<evidence type="ECO:0000313" key="14">
    <source>
        <dbReference type="Proteomes" id="UP000184066"/>
    </source>
</evidence>
<dbReference type="GO" id="GO:0009245">
    <property type="term" value="P:lipid A biosynthetic process"/>
    <property type="evidence" value="ECO:0007669"/>
    <property type="project" value="UniProtKB-UniRule"/>
</dbReference>
<protein>
    <recommendedName>
        <fullName evidence="4 12">UDP-3-O-acyl-N-acetylglucosamine deacetylase</fullName>
        <shortName evidence="12">UDP-3-O-acyl-GlcNAc deacetylase</shortName>
        <ecNumber evidence="4 12">3.5.1.108</ecNumber>
    </recommendedName>
    <alternativeName>
        <fullName evidence="12">UDP-3-O-[R-3-hydroxymyristoyl]-N-acetylglucosamine deacetylase</fullName>
    </alternativeName>
</protein>
<dbReference type="AlphaFoldDB" id="A0A1M7SAU2"/>
<comment type="cofactor">
    <cofactor evidence="1 12">
        <name>Zn(2+)</name>
        <dbReference type="ChEBI" id="CHEBI:29105"/>
    </cofactor>
</comment>
<dbReference type="InterPro" id="IPR015870">
    <property type="entry name" value="UDP-acyl_N-AcGlcN_deAcase_N"/>
</dbReference>
<comment type="catalytic activity">
    <reaction evidence="11 12">
        <text>a UDP-3-O-[(3R)-3-hydroxyacyl]-N-acetyl-alpha-D-glucosamine + H2O = a UDP-3-O-[(3R)-3-hydroxyacyl]-alpha-D-glucosamine + acetate</text>
        <dbReference type="Rhea" id="RHEA:67816"/>
        <dbReference type="ChEBI" id="CHEBI:15377"/>
        <dbReference type="ChEBI" id="CHEBI:30089"/>
        <dbReference type="ChEBI" id="CHEBI:137740"/>
        <dbReference type="ChEBI" id="CHEBI:173225"/>
        <dbReference type="EC" id="3.5.1.108"/>
    </reaction>
</comment>
<proteinExistence type="inferred from homology"/>
<feature type="binding site" evidence="12">
    <location>
        <position position="275"/>
    </location>
    <ligand>
        <name>Zn(2+)</name>
        <dbReference type="ChEBI" id="CHEBI:29105"/>
    </ligand>
</feature>
<evidence type="ECO:0000256" key="7">
    <source>
        <dbReference type="ARBA" id="ARBA00022723"/>
    </source>
</evidence>
<dbReference type="PANTHER" id="PTHR33694:SF1">
    <property type="entry name" value="UDP-3-O-ACYL-N-ACETYLGLUCOSAMINE DEACETYLASE 1, MITOCHONDRIAL-RELATED"/>
    <property type="match status" value="1"/>
</dbReference>
<dbReference type="NCBIfam" id="TIGR00325">
    <property type="entry name" value="lpxC"/>
    <property type="match status" value="1"/>
</dbReference>
<evidence type="ECO:0000256" key="2">
    <source>
        <dbReference type="ARBA" id="ARBA00002923"/>
    </source>
</evidence>
<evidence type="ECO:0000256" key="1">
    <source>
        <dbReference type="ARBA" id="ARBA00001947"/>
    </source>
</evidence>
<evidence type="ECO:0000256" key="10">
    <source>
        <dbReference type="ARBA" id="ARBA00023098"/>
    </source>
</evidence>
<organism evidence="13 14">
    <name type="scientific">Oceanicella actignis</name>
    <dbReference type="NCBI Taxonomy" id="1189325"/>
    <lineage>
        <taxon>Bacteria</taxon>
        <taxon>Pseudomonadati</taxon>
        <taxon>Pseudomonadota</taxon>
        <taxon>Alphaproteobacteria</taxon>
        <taxon>Rhodobacterales</taxon>
        <taxon>Paracoccaceae</taxon>
        <taxon>Oceanicella</taxon>
    </lineage>
</organism>
<evidence type="ECO:0000313" key="13">
    <source>
        <dbReference type="EMBL" id="SHN55616.1"/>
    </source>
</evidence>
<dbReference type="EMBL" id="FRDL01000002">
    <property type="protein sequence ID" value="SHN55616.1"/>
    <property type="molecule type" value="Genomic_DNA"/>
</dbReference>
<feature type="active site" description="Proton donor" evidence="12">
    <location>
        <position position="302"/>
    </location>
</feature>
<reference evidence="13 14" key="1">
    <citation type="submission" date="2016-12" db="EMBL/GenBank/DDBJ databases">
        <authorList>
            <person name="Song W.-J."/>
            <person name="Kurnit D.M."/>
        </authorList>
    </citation>
    <scope>NUCLEOTIDE SEQUENCE [LARGE SCALE GENOMIC DNA]</scope>
    <source>
        <strain evidence="13 14">CGMCC 1.10808</strain>
    </source>
</reference>
<comment type="similarity">
    <text evidence="12">Belongs to the LpxC family.</text>
</comment>
<evidence type="ECO:0000256" key="5">
    <source>
        <dbReference type="ARBA" id="ARBA00022516"/>
    </source>
</evidence>
<feature type="binding site" evidence="12">
    <location>
        <position position="118"/>
    </location>
    <ligand>
        <name>Zn(2+)</name>
        <dbReference type="ChEBI" id="CHEBI:29105"/>
    </ligand>
</feature>
<evidence type="ECO:0000256" key="12">
    <source>
        <dbReference type="HAMAP-Rule" id="MF_00388"/>
    </source>
</evidence>
<keyword evidence="6 12" id="KW-0441">Lipid A biosynthesis</keyword>
<dbReference type="GO" id="GO:0103117">
    <property type="term" value="F:UDP-3-O-acyl-N-acetylglucosamine deacetylase activity"/>
    <property type="evidence" value="ECO:0007669"/>
    <property type="project" value="UniProtKB-UniRule"/>
</dbReference>
<comment type="pathway">
    <text evidence="3 12">Glycolipid biosynthesis; lipid IV(A) biosynthesis; lipid IV(A) from (3R)-3-hydroxytetradecanoyl-[acyl-carrier-protein] and UDP-N-acetyl-alpha-D-glucosamine: step 2/6.</text>
</comment>
<sequence length="337" mass="37018">MPCPRSVSDVAKRHNALFALNVPIPYLHDHNKNDRREDEAVQTTVKSELSFEGRGLHSGAPARMRILPASGEYGIWFKRTDLRGVDPMIPARYDAVCDTRLCTRLANADGASVSTVEHVMAALAGCGVDNALIEIDGPEAPIMDGSSRPFAEAIARVGLRLVEGEDRVIRILAPVEVREGGRLARLEPSDSFEIDFGIEFDDPAIGAQSKRLRLVNGAFLEHLHDSRTFCRKEEVDMLRSMGLALGGSLENAIVVDRGAVLNPEGLRHPDEFVRHKMLDAVGDLSLAGAPIVGRYVARKAGHEMTNLLLRELFRRPDAWRYESSEPGGWRTLGIAAN</sequence>
<name>A0A1M7SAU2_9RHOB</name>
<dbReference type="InterPro" id="IPR011334">
    <property type="entry name" value="UDP-acyl_GlcNac_deAcase_C"/>
</dbReference>
<dbReference type="UniPathway" id="UPA00359">
    <property type="reaction ID" value="UER00478"/>
</dbReference>
<keyword evidence="9 12" id="KW-0862">Zinc</keyword>
<dbReference type="Proteomes" id="UP000184066">
    <property type="component" value="Unassembled WGS sequence"/>
</dbReference>
<keyword evidence="8 12" id="KW-0378">Hydrolase</keyword>
<keyword evidence="10 12" id="KW-0443">Lipid metabolism</keyword>
<feature type="binding site" evidence="12">
    <location>
        <position position="279"/>
    </location>
    <ligand>
        <name>Zn(2+)</name>
        <dbReference type="ChEBI" id="CHEBI:29105"/>
    </ligand>
</feature>